<protein>
    <submittedName>
        <fullName evidence="9">MFS-type efflux pump MSMEG_3705</fullName>
    </submittedName>
</protein>
<feature type="transmembrane region" description="Helical" evidence="7">
    <location>
        <begin position="215"/>
        <end position="234"/>
    </location>
</feature>
<feature type="domain" description="Major facilitator superfamily (MFS) profile" evidence="8">
    <location>
        <begin position="143"/>
        <end position="544"/>
    </location>
</feature>
<evidence type="ECO:0000256" key="4">
    <source>
        <dbReference type="ARBA" id="ARBA00022989"/>
    </source>
</evidence>
<accession>A0ABP0K7D3</accession>
<evidence type="ECO:0000259" key="8">
    <source>
        <dbReference type="PROSITE" id="PS50850"/>
    </source>
</evidence>
<keyword evidence="3 7" id="KW-0812">Transmembrane</keyword>
<proteinExistence type="inferred from homology"/>
<evidence type="ECO:0000313" key="10">
    <source>
        <dbReference type="Proteomes" id="UP001642464"/>
    </source>
</evidence>
<dbReference type="InterPro" id="IPR036259">
    <property type="entry name" value="MFS_trans_sf"/>
</dbReference>
<comment type="caution">
    <text evidence="9">The sequence shown here is derived from an EMBL/GenBank/DDBJ whole genome shotgun (WGS) entry which is preliminary data.</text>
</comment>
<dbReference type="SUPFAM" id="SSF103473">
    <property type="entry name" value="MFS general substrate transporter"/>
    <property type="match status" value="1"/>
</dbReference>
<dbReference type="Proteomes" id="UP001642464">
    <property type="component" value="Unassembled WGS sequence"/>
</dbReference>
<feature type="transmembrane region" description="Helical" evidence="7">
    <location>
        <begin position="240"/>
        <end position="264"/>
    </location>
</feature>
<keyword evidence="4 7" id="KW-1133">Transmembrane helix</keyword>
<evidence type="ECO:0000256" key="2">
    <source>
        <dbReference type="ARBA" id="ARBA00022448"/>
    </source>
</evidence>
<dbReference type="InterPro" id="IPR020846">
    <property type="entry name" value="MFS_dom"/>
</dbReference>
<feature type="transmembrane region" description="Helical" evidence="7">
    <location>
        <begin position="357"/>
        <end position="381"/>
    </location>
</feature>
<feature type="transmembrane region" description="Helical" evidence="7">
    <location>
        <begin position="521"/>
        <end position="540"/>
    </location>
</feature>
<feature type="transmembrane region" description="Helical" evidence="7">
    <location>
        <begin position="276"/>
        <end position="299"/>
    </location>
</feature>
<sequence length="559" mass="60815">MHGQAEEKFPVWYRTYALLILLFVCISNLATRTQPSFLITIPAPDCVQYCTGVVLPYPTCKPTTRPASGVSREQLCQACSTFPAFWQGAVQQLPPWENLPPLQKEAVVLQIEQSFSVSPVALGKPNVTAIKQVIKDAKPHHPGMADRVHEAYIKAFNEGKFEGLQVDTLSGFYNMADATCLWYWQYGLLIGYGFALVYAAGTIPAGYSCDRYRRTSIIALATFVWSLCTAMQAQATGFTLLLGCRIMIGLAQSFGTPASYSLLVDYFASNSRQRDLALPLLTMVGPQLGVGCASFSIVFAELLGWRWVVLLTGLAGLLLAAVVLVTIKEPQRTEYSAPCATTVVVEEVFEKSRVSRLLMWAVSAKMLSSYTLTSFLPIWFARRDLEGYTNDAYAFWNALAVSLAGLLSVCIGSAIGHTWSRRDVRAPCFLGLMGALVSLPLIFMMLLTQYFRTSLLCYFAVLVIGDAFLGPSMNLLQLALRSSVRGQATSMLLGVAALVGNLGPAMVGILDPGGVNIGIHLLWICSAAQVFAALSFLWTANEITLDPVSVGLGAQDKVP</sequence>
<keyword evidence="10" id="KW-1185">Reference proteome</keyword>
<feature type="transmembrane region" description="Helical" evidence="7">
    <location>
        <begin position="428"/>
        <end position="447"/>
    </location>
</feature>
<dbReference type="EMBL" id="CAXAMM010010001">
    <property type="protein sequence ID" value="CAK9022014.1"/>
    <property type="molecule type" value="Genomic_DNA"/>
</dbReference>
<evidence type="ECO:0000313" key="9">
    <source>
        <dbReference type="EMBL" id="CAK9022014.1"/>
    </source>
</evidence>
<gene>
    <name evidence="9" type="ORF">SCF082_LOCUS15602</name>
</gene>
<evidence type="ECO:0000256" key="3">
    <source>
        <dbReference type="ARBA" id="ARBA00022692"/>
    </source>
</evidence>
<feature type="transmembrane region" description="Helical" evidence="7">
    <location>
        <begin position="393"/>
        <end position="416"/>
    </location>
</feature>
<keyword evidence="2" id="KW-0813">Transport</keyword>
<keyword evidence="5 7" id="KW-0472">Membrane</keyword>
<evidence type="ECO:0000256" key="1">
    <source>
        <dbReference type="ARBA" id="ARBA00004141"/>
    </source>
</evidence>
<dbReference type="PROSITE" id="PS50850">
    <property type="entry name" value="MFS"/>
    <property type="match status" value="1"/>
</dbReference>
<reference evidence="9 10" key="1">
    <citation type="submission" date="2024-02" db="EMBL/GenBank/DDBJ databases">
        <authorList>
            <person name="Chen Y."/>
            <person name="Shah S."/>
            <person name="Dougan E. K."/>
            <person name="Thang M."/>
            <person name="Chan C."/>
        </authorList>
    </citation>
    <scope>NUCLEOTIDE SEQUENCE [LARGE SCALE GENOMIC DNA]</scope>
</reference>
<feature type="transmembrane region" description="Helical" evidence="7">
    <location>
        <begin position="488"/>
        <end position="509"/>
    </location>
</feature>
<organism evidence="9 10">
    <name type="scientific">Durusdinium trenchii</name>
    <dbReference type="NCBI Taxonomy" id="1381693"/>
    <lineage>
        <taxon>Eukaryota</taxon>
        <taxon>Sar</taxon>
        <taxon>Alveolata</taxon>
        <taxon>Dinophyceae</taxon>
        <taxon>Suessiales</taxon>
        <taxon>Symbiodiniaceae</taxon>
        <taxon>Durusdinium</taxon>
    </lineage>
</organism>
<name>A0ABP0K7D3_9DINO</name>
<dbReference type="Gene3D" id="1.20.1250.20">
    <property type="entry name" value="MFS general substrate transporter like domains"/>
    <property type="match status" value="2"/>
</dbReference>
<dbReference type="InterPro" id="IPR011701">
    <property type="entry name" value="MFS"/>
</dbReference>
<dbReference type="PANTHER" id="PTHR23505">
    <property type="entry name" value="SPINSTER"/>
    <property type="match status" value="1"/>
</dbReference>
<dbReference type="PANTHER" id="PTHR23505:SF79">
    <property type="entry name" value="PROTEIN SPINSTER"/>
    <property type="match status" value="1"/>
</dbReference>
<comment type="subcellular location">
    <subcellularLocation>
        <location evidence="1">Membrane</location>
        <topology evidence="1">Multi-pass membrane protein</topology>
    </subcellularLocation>
</comment>
<evidence type="ECO:0000256" key="6">
    <source>
        <dbReference type="ARBA" id="ARBA00024338"/>
    </source>
</evidence>
<feature type="transmembrane region" description="Helical" evidence="7">
    <location>
        <begin position="453"/>
        <end position="476"/>
    </location>
</feature>
<feature type="transmembrane region" description="Helical" evidence="7">
    <location>
        <begin position="12"/>
        <end position="30"/>
    </location>
</feature>
<comment type="similarity">
    <text evidence="6">Belongs to the major facilitator superfamily. Spinster (TC 2.A.1.49) family.</text>
</comment>
<dbReference type="Pfam" id="PF07690">
    <property type="entry name" value="MFS_1"/>
    <property type="match status" value="1"/>
</dbReference>
<dbReference type="InterPro" id="IPR044770">
    <property type="entry name" value="MFS_spinster-like"/>
</dbReference>
<evidence type="ECO:0000256" key="5">
    <source>
        <dbReference type="ARBA" id="ARBA00023136"/>
    </source>
</evidence>
<evidence type="ECO:0000256" key="7">
    <source>
        <dbReference type="SAM" id="Phobius"/>
    </source>
</evidence>
<feature type="transmembrane region" description="Helical" evidence="7">
    <location>
        <begin position="182"/>
        <end position="203"/>
    </location>
</feature>
<feature type="transmembrane region" description="Helical" evidence="7">
    <location>
        <begin position="305"/>
        <end position="327"/>
    </location>
</feature>